<reference evidence="1 3" key="1">
    <citation type="submission" date="2014-07" db="EMBL/GenBank/DDBJ databases">
        <title>Whole Genome Sequence of the Amycolatopsis methanolica 239.</title>
        <authorList>
            <person name="Tang B."/>
        </authorList>
    </citation>
    <scope>NUCLEOTIDE SEQUENCE [LARGE SCALE GENOMIC DNA]</scope>
    <source>
        <strain evidence="1 3">239</strain>
    </source>
</reference>
<organism evidence="1 3">
    <name type="scientific">Amycolatopsis methanolica 239</name>
    <dbReference type="NCBI Taxonomy" id="1068978"/>
    <lineage>
        <taxon>Bacteria</taxon>
        <taxon>Bacillati</taxon>
        <taxon>Actinomycetota</taxon>
        <taxon>Actinomycetes</taxon>
        <taxon>Pseudonocardiales</taxon>
        <taxon>Pseudonocardiaceae</taxon>
        <taxon>Amycolatopsis</taxon>
        <taxon>Amycolatopsis methanolica group</taxon>
    </lineage>
</organism>
<dbReference type="STRING" id="1068978.AMETH_6256"/>
<accession>A0A076N0I2</accession>
<keyword evidence="3" id="KW-1185">Reference proteome</keyword>
<dbReference type="RefSeq" id="WP_017985183.1">
    <property type="nucleotide sequence ID" value="NZ_AQUL01000001.1"/>
</dbReference>
<dbReference type="EMBL" id="CP009110">
    <property type="protein sequence ID" value="AIJ26407.1"/>
    <property type="molecule type" value="Genomic_DNA"/>
</dbReference>
<evidence type="ECO:0000313" key="2">
    <source>
        <dbReference type="EMBL" id="AIJ26407.1"/>
    </source>
</evidence>
<name>A0A076N0I2_AMYME</name>
<proteinExistence type="predicted"/>
<dbReference type="PATRIC" id="fig|1068978.7.peg.6721"/>
<sequence length="64" mass="7174">MDDEFPAAEVRCPGCHRGDFADFDHYVDAHQIPPADYPAAFAAWLHLASGRAWDGEVERVDDDQ</sequence>
<protein>
    <submittedName>
        <fullName evidence="1">Uncharacterized protein</fullName>
    </submittedName>
</protein>
<evidence type="ECO:0000313" key="3">
    <source>
        <dbReference type="Proteomes" id="UP000062973"/>
    </source>
</evidence>
<dbReference type="KEGG" id="amq:AMETH_6256"/>
<gene>
    <name evidence="1" type="ORF">AMETH_6256</name>
    <name evidence="2" type="ORF">AMETH_6315</name>
</gene>
<dbReference type="AlphaFoldDB" id="A0A076N0I2"/>
<dbReference type="Proteomes" id="UP000062973">
    <property type="component" value="Chromosome"/>
</dbReference>
<dbReference type="HOGENOM" id="CLU_2857803_0_0_11"/>
<dbReference type="EMBL" id="CP009110">
    <property type="protein sequence ID" value="AIJ26348.1"/>
    <property type="molecule type" value="Genomic_DNA"/>
</dbReference>
<evidence type="ECO:0000313" key="1">
    <source>
        <dbReference type="EMBL" id="AIJ26348.1"/>
    </source>
</evidence>
<dbReference type="KEGG" id="amq:AMETH_6315"/>